<sequence length="480" mass="54697">MAPFLDHYFSPRPFADPCDVTVIAAMCRLCNTIVRLTDLYSLHASQILMGSGGCDSRSTTTTLVTPLSTAEKTRFHRAFLRYELYSRAFPYGENRKSLIDGHGQFHLFIRHLKPWEVEELYCIHHYLTSLAAGYLADIEDQFVDAFRSCPGVQLRQQPRKRVKLCDYADSGSSSCGDESSEADHSTPLPNPKRRRLTGTPLVPLANRKQGTRRRVPSTKLAEKKKVKPTQEMVSFHHAGLHGLYLFKTRTGGNHFKFARYLTSFGLGFSMKLIDASDDPKRRRELIYAAPNAPNGREFLFEALRHLPPPQVSPTFDIDRNPGPIPYVVLTLDSTGRYAMPVPHTVSVDNEEDPDQPSYGYSRVSPRLRYDGYVHPTFNLMQTWASVWDIRGTYDPLREMGLVFWDKGRLGTSDAQQNIDKAAAGDLDEENRKRLRKRSVLHRETVKTRLKGIKIPASQWSRLFQDYTMDRNNDQPGVERG</sequence>
<evidence type="ECO:0000313" key="2">
    <source>
        <dbReference type="EMBL" id="KAK4206516.1"/>
    </source>
</evidence>
<reference evidence="2" key="1">
    <citation type="journal article" date="2023" name="Mol. Phylogenet. Evol.">
        <title>Genome-scale phylogeny and comparative genomics of the fungal order Sordariales.</title>
        <authorList>
            <person name="Hensen N."/>
            <person name="Bonometti L."/>
            <person name="Westerberg I."/>
            <person name="Brannstrom I.O."/>
            <person name="Guillou S."/>
            <person name="Cros-Aarteil S."/>
            <person name="Calhoun S."/>
            <person name="Haridas S."/>
            <person name="Kuo A."/>
            <person name="Mondo S."/>
            <person name="Pangilinan J."/>
            <person name="Riley R."/>
            <person name="LaButti K."/>
            <person name="Andreopoulos B."/>
            <person name="Lipzen A."/>
            <person name="Chen C."/>
            <person name="Yan M."/>
            <person name="Daum C."/>
            <person name="Ng V."/>
            <person name="Clum A."/>
            <person name="Steindorff A."/>
            <person name="Ohm R.A."/>
            <person name="Martin F."/>
            <person name="Silar P."/>
            <person name="Natvig D.O."/>
            <person name="Lalanne C."/>
            <person name="Gautier V."/>
            <person name="Ament-Velasquez S.L."/>
            <person name="Kruys A."/>
            <person name="Hutchinson M.I."/>
            <person name="Powell A.J."/>
            <person name="Barry K."/>
            <person name="Miller A.N."/>
            <person name="Grigoriev I.V."/>
            <person name="Debuchy R."/>
            <person name="Gladieux P."/>
            <person name="Hiltunen Thoren M."/>
            <person name="Johannesson H."/>
        </authorList>
    </citation>
    <scope>NUCLEOTIDE SEQUENCE</scope>
    <source>
        <strain evidence="2">PSN293</strain>
    </source>
</reference>
<evidence type="ECO:0000313" key="3">
    <source>
        <dbReference type="Proteomes" id="UP001301769"/>
    </source>
</evidence>
<keyword evidence="3" id="KW-1185">Reference proteome</keyword>
<comment type="caution">
    <text evidence="2">The sequence shown here is derived from an EMBL/GenBank/DDBJ whole genome shotgun (WGS) entry which is preliminary data.</text>
</comment>
<protein>
    <submittedName>
        <fullName evidence="2">Uncharacterized protein</fullName>
    </submittedName>
</protein>
<dbReference type="AlphaFoldDB" id="A0AAN6XTV9"/>
<feature type="region of interest" description="Disordered" evidence="1">
    <location>
        <begin position="171"/>
        <end position="228"/>
    </location>
</feature>
<feature type="compositionally biased region" description="Basic residues" evidence="1">
    <location>
        <begin position="209"/>
        <end position="227"/>
    </location>
</feature>
<accession>A0AAN6XTV9</accession>
<organism evidence="2 3">
    <name type="scientific">Rhypophila decipiens</name>
    <dbReference type="NCBI Taxonomy" id="261697"/>
    <lineage>
        <taxon>Eukaryota</taxon>
        <taxon>Fungi</taxon>
        <taxon>Dikarya</taxon>
        <taxon>Ascomycota</taxon>
        <taxon>Pezizomycotina</taxon>
        <taxon>Sordariomycetes</taxon>
        <taxon>Sordariomycetidae</taxon>
        <taxon>Sordariales</taxon>
        <taxon>Naviculisporaceae</taxon>
        <taxon>Rhypophila</taxon>
    </lineage>
</organism>
<proteinExistence type="predicted"/>
<name>A0AAN6XTV9_9PEZI</name>
<gene>
    <name evidence="2" type="ORF">QBC37DRAFT_124489</name>
</gene>
<dbReference type="Proteomes" id="UP001301769">
    <property type="component" value="Unassembled WGS sequence"/>
</dbReference>
<reference evidence="2" key="2">
    <citation type="submission" date="2023-05" db="EMBL/GenBank/DDBJ databases">
        <authorList>
            <consortium name="Lawrence Berkeley National Laboratory"/>
            <person name="Steindorff A."/>
            <person name="Hensen N."/>
            <person name="Bonometti L."/>
            <person name="Westerberg I."/>
            <person name="Brannstrom I.O."/>
            <person name="Guillou S."/>
            <person name="Cros-Aarteil S."/>
            <person name="Calhoun S."/>
            <person name="Haridas S."/>
            <person name="Kuo A."/>
            <person name="Mondo S."/>
            <person name="Pangilinan J."/>
            <person name="Riley R."/>
            <person name="Labutti K."/>
            <person name="Andreopoulos B."/>
            <person name="Lipzen A."/>
            <person name="Chen C."/>
            <person name="Yanf M."/>
            <person name="Daum C."/>
            <person name="Ng V."/>
            <person name="Clum A."/>
            <person name="Ohm R."/>
            <person name="Martin F."/>
            <person name="Silar P."/>
            <person name="Natvig D."/>
            <person name="Lalanne C."/>
            <person name="Gautier V."/>
            <person name="Ament-Velasquez S.L."/>
            <person name="Kruys A."/>
            <person name="Hutchinson M.I."/>
            <person name="Powell A.J."/>
            <person name="Barry K."/>
            <person name="Miller A.N."/>
            <person name="Grigoriev I.V."/>
            <person name="Debuchy R."/>
            <person name="Gladieux P."/>
            <person name="Thoren M.H."/>
            <person name="Johannesson H."/>
        </authorList>
    </citation>
    <scope>NUCLEOTIDE SEQUENCE</scope>
    <source>
        <strain evidence="2">PSN293</strain>
    </source>
</reference>
<dbReference type="EMBL" id="MU858395">
    <property type="protein sequence ID" value="KAK4206516.1"/>
    <property type="molecule type" value="Genomic_DNA"/>
</dbReference>
<evidence type="ECO:0000256" key="1">
    <source>
        <dbReference type="SAM" id="MobiDB-lite"/>
    </source>
</evidence>